<proteinExistence type="predicted"/>
<keyword evidence="3" id="KW-1185">Reference proteome</keyword>
<evidence type="ECO:0008006" key="4">
    <source>
        <dbReference type="Google" id="ProtNLM"/>
    </source>
</evidence>
<dbReference type="AlphaFoldDB" id="A0A1B8S8H5"/>
<feature type="non-terminal residue" evidence="2">
    <location>
        <position position="241"/>
    </location>
</feature>
<gene>
    <name evidence="2" type="ORF">ACT18_25345</name>
</gene>
<feature type="transmembrane region" description="Helical" evidence="1">
    <location>
        <begin position="101"/>
        <end position="128"/>
    </location>
</feature>
<accession>A0A1B8S8H5</accession>
<comment type="caution">
    <text evidence="2">The sequence shown here is derived from an EMBL/GenBank/DDBJ whole genome shotgun (WGS) entry which is preliminary data.</text>
</comment>
<evidence type="ECO:0000256" key="1">
    <source>
        <dbReference type="SAM" id="Phobius"/>
    </source>
</evidence>
<dbReference type="Gene3D" id="2.160.10.10">
    <property type="entry name" value="Hexapeptide repeat proteins"/>
    <property type="match status" value="1"/>
</dbReference>
<dbReference type="EMBL" id="LFOE01000232">
    <property type="protein sequence ID" value="OBY29024.1"/>
    <property type="molecule type" value="Genomic_DNA"/>
</dbReference>
<evidence type="ECO:0000313" key="2">
    <source>
        <dbReference type="EMBL" id="OBY29024.1"/>
    </source>
</evidence>
<keyword evidence="1" id="KW-0472">Membrane</keyword>
<feature type="transmembrane region" description="Helical" evidence="1">
    <location>
        <begin position="61"/>
        <end position="81"/>
    </location>
</feature>
<keyword evidence="1" id="KW-0812">Transmembrane</keyword>
<name>A0A1B8S8H5_9MYCO</name>
<dbReference type="SUPFAM" id="SSF51161">
    <property type="entry name" value="Trimeric LpxA-like enzymes"/>
    <property type="match status" value="1"/>
</dbReference>
<dbReference type="Proteomes" id="UP000092668">
    <property type="component" value="Unassembled WGS sequence"/>
</dbReference>
<feature type="non-terminal residue" evidence="2">
    <location>
        <position position="1"/>
    </location>
</feature>
<dbReference type="InterPro" id="IPR011004">
    <property type="entry name" value="Trimer_LpxA-like_sf"/>
</dbReference>
<evidence type="ECO:0000313" key="3">
    <source>
        <dbReference type="Proteomes" id="UP000092668"/>
    </source>
</evidence>
<sequence>AQLVAALRQRYPQTTVAQLYDRPRLGSLAGFLDDMGRTDPAGTAAPGAVRPTPWLTQAAQVLLSVPLATLTGWAWVTWLALANNTLAAWHPLPWLVHLDWWWVIAAFVLFVTPLGRMGIAVLGARALLADLQPGSYRRGGPEHLRVWTAERLAAASGAENLAGAPWLVYYARALGNKIGEGVDLHSAPPVTGMLTLGHRCSIEPEVDLSGHWIDGENFHVGAITIGNDATIGTRTTLLPGA</sequence>
<organism evidence="2 3">
    <name type="scientific">Mycolicibacter kumamotonensis</name>
    <dbReference type="NCBI Taxonomy" id="354243"/>
    <lineage>
        <taxon>Bacteria</taxon>
        <taxon>Bacillati</taxon>
        <taxon>Actinomycetota</taxon>
        <taxon>Actinomycetes</taxon>
        <taxon>Mycobacteriales</taxon>
        <taxon>Mycobacteriaceae</taxon>
        <taxon>Mycolicibacter</taxon>
    </lineage>
</organism>
<protein>
    <recommendedName>
        <fullName evidence="4">Amino acid adenylation protein</fullName>
    </recommendedName>
</protein>
<reference evidence="2 3" key="1">
    <citation type="submission" date="2015-06" db="EMBL/GenBank/DDBJ databases">
        <title>Genome sequence of Mycobacterium kumamotonense strain Roo.</title>
        <authorList>
            <person name="Greninger A.L."/>
            <person name="Cunningham G."/>
            <person name="Miller S."/>
        </authorList>
    </citation>
    <scope>NUCLEOTIDE SEQUENCE [LARGE SCALE GENOMIC DNA]</scope>
    <source>
        <strain evidence="2 3">Roo</strain>
    </source>
</reference>
<keyword evidence="1" id="KW-1133">Transmembrane helix</keyword>